<evidence type="ECO:0000313" key="3">
    <source>
        <dbReference type="Proteomes" id="UP000050511"/>
    </source>
</evidence>
<protein>
    <recommendedName>
        <fullName evidence="4">Capsular polysaccharide biosynthesis protein CpsC</fullName>
    </recommendedName>
</protein>
<feature type="transmembrane region" description="Helical" evidence="1">
    <location>
        <begin position="162"/>
        <end position="183"/>
    </location>
</feature>
<evidence type="ECO:0000313" key="2">
    <source>
        <dbReference type="EMBL" id="KPN44431.1"/>
    </source>
</evidence>
<accession>A0A837P5A8</accession>
<comment type="caution">
    <text evidence="2">The sequence shown here is derived from an EMBL/GenBank/DDBJ whole genome shotgun (WGS) entry which is preliminary data.</text>
</comment>
<reference evidence="2 3" key="1">
    <citation type="submission" date="2015-10" db="EMBL/GenBank/DDBJ databases">
        <title>Resequencing of Lactobacillus plantarum WJL strain genome.</title>
        <authorList>
            <person name="Martino M.E."/>
        </authorList>
    </citation>
    <scope>NUCLEOTIDE SEQUENCE [LARGE SCALE GENOMIC DNA]</scope>
    <source>
        <strain evidence="2 3">WJL</strain>
    </source>
</reference>
<evidence type="ECO:0000256" key="1">
    <source>
        <dbReference type="SAM" id="Phobius"/>
    </source>
</evidence>
<sequence length="211" mass="23689">MKTVIKWDLPLIKDIIIKYLLKVVIASIVVAAVGVLAVTFLKSPEYSSNVQLSQNDNNASQISTYSQYVKTKNFRRMLDQKVSAQKKWKNKDYSIQVESGDNSVFFTIVATSSNAEFSQFLANETLEIFIKNAGKYISGVNVSVLSKASNASQPNRVNYVKIAGLIFIPAFLLFGLISVWRFIRSGRVEDAKFPEKVYQVPYLGELEIKGK</sequence>
<feature type="transmembrane region" description="Helical" evidence="1">
    <location>
        <begin position="20"/>
        <end position="41"/>
    </location>
</feature>
<dbReference type="AlphaFoldDB" id="A0A837P5A8"/>
<dbReference type="EMBL" id="LKLZ01000003">
    <property type="protein sequence ID" value="KPN44431.1"/>
    <property type="molecule type" value="Genomic_DNA"/>
</dbReference>
<keyword evidence="1" id="KW-0472">Membrane</keyword>
<proteinExistence type="predicted"/>
<dbReference type="Proteomes" id="UP000050511">
    <property type="component" value="Unassembled WGS sequence"/>
</dbReference>
<dbReference type="RefSeq" id="WP_013355373.1">
    <property type="nucleotide sequence ID" value="NZ_AUTE01000021.1"/>
</dbReference>
<gene>
    <name evidence="2" type="ORF">WJL_1509</name>
</gene>
<keyword evidence="1" id="KW-1133">Transmembrane helix</keyword>
<organism evidence="2 3">
    <name type="scientific">Lactiplantibacillus plantarum WJL</name>
    <dbReference type="NCBI Taxonomy" id="1350466"/>
    <lineage>
        <taxon>Bacteria</taxon>
        <taxon>Bacillati</taxon>
        <taxon>Bacillota</taxon>
        <taxon>Bacilli</taxon>
        <taxon>Lactobacillales</taxon>
        <taxon>Lactobacillaceae</taxon>
        <taxon>Lactiplantibacillus</taxon>
    </lineage>
</organism>
<name>A0A837P5A8_LACPN</name>
<evidence type="ECO:0008006" key="4">
    <source>
        <dbReference type="Google" id="ProtNLM"/>
    </source>
</evidence>
<keyword evidence="1" id="KW-0812">Transmembrane</keyword>